<keyword evidence="2" id="KW-1185">Reference proteome</keyword>
<evidence type="ECO:0000313" key="2">
    <source>
        <dbReference type="Proteomes" id="UP000002384"/>
    </source>
</evidence>
<protein>
    <submittedName>
        <fullName evidence="1">Uncharacterized protein</fullName>
    </submittedName>
</protein>
<dbReference type="HOGENOM" id="CLU_3396097_0_0_3"/>
<reference evidence="2" key="1">
    <citation type="journal article" date="2011" name="MBio">
        <title>Novel metabolic attributes of the genus Cyanothece, comprising a group of unicellular nitrogen-fixing Cyanobacteria.</title>
        <authorList>
            <person name="Bandyopadhyay A."/>
            <person name="Elvitigala T."/>
            <person name="Welsh E."/>
            <person name="Stockel J."/>
            <person name="Liberton M."/>
            <person name="Min H."/>
            <person name="Sherman L.A."/>
            <person name="Pakrasi H.B."/>
        </authorList>
    </citation>
    <scope>NUCLEOTIDE SEQUENCE [LARGE SCALE GENOMIC DNA]</scope>
    <source>
        <strain evidence="2">PCC 7424</strain>
    </source>
</reference>
<evidence type="ECO:0000313" key="1">
    <source>
        <dbReference type="EMBL" id="ACK69977.1"/>
    </source>
</evidence>
<proteinExistence type="predicted"/>
<name>B7K9K9_GLOC7</name>
<organism evidence="1 2">
    <name type="scientific">Gloeothece citriformis (strain PCC 7424)</name>
    <name type="common">Cyanothece sp. (strain PCC 7424)</name>
    <dbReference type="NCBI Taxonomy" id="65393"/>
    <lineage>
        <taxon>Bacteria</taxon>
        <taxon>Bacillati</taxon>
        <taxon>Cyanobacteriota</taxon>
        <taxon>Cyanophyceae</taxon>
        <taxon>Oscillatoriophycideae</taxon>
        <taxon>Chroococcales</taxon>
        <taxon>Aphanothecaceae</taxon>
        <taxon>Gloeothece</taxon>
        <taxon>Gloeothece citriformis</taxon>
    </lineage>
</organism>
<accession>B7K9K9</accession>
<dbReference type="EMBL" id="CP001291">
    <property type="protein sequence ID" value="ACK69977.1"/>
    <property type="molecule type" value="Genomic_DNA"/>
</dbReference>
<sequence>MTILGVRYLEKINTNPRVKVGIAHPTISVTA</sequence>
<dbReference type="Proteomes" id="UP000002384">
    <property type="component" value="Chromosome"/>
</dbReference>
<gene>
    <name evidence="1" type="ordered locus">PCC7424_1537</name>
</gene>
<dbReference type="AlphaFoldDB" id="B7K9K9"/>
<dbReference type="KEGG" id="cyc:PCC7424_1537"/>